<evidence type="ECO:0000313" key="3">
    <source>
        <dbReference type="Proteomes" id="UP000291189"/>
    </source>
</evidence>
<keyword evidence="1" id="KW-0812">Transmembrane</keyword>
<dbReference type="Gene3D" id="3.40.50.150">
    <property type="entry name" value="Vaccinia Virus protein VP39"/>
    <property type="match status" value="1"/>
</dbReference>
<keyword evidence="1" id="KW-0472">Membrane</keyword>
<keyword evidence="2" id="KW-0808">Transferase</keyword>
<dbReference type="GO" id="GO:0008168">
    <property type="term" value="F:methyltransferase activity"/>
    <property type="evidence" value="ECO:0007669"/>
    <property type="project" value="UniProtKB-KW"/>
</dbReference>
<sequence length="275" mass="29814">MSTHLAITLLVVAFLLLLVVQVVILFYVRGALTGDEASEPVDEEPQPHRRTETAGLVGRLRRNGAEQHSRTVREIEALIDLRALVPARTTMPSTQGWAASPLTVSALVREVLETRPQLVVEAGSGGSSVWVGYCLERNGGGRCVSLDHDADYAAKTRADIERHGLTDYVEVVHCPLVSVDVAGETFQWYDLSKVEGLDGIDIVFVDGPPGTTGPLARYPAFPVLRDRCAPGARFILDDAARPDEKAIVHRWTHEHGATVVDRTPGPLGCATVRAD</sequence>
<dbReference type="RefSeq" id="WP_129985390.1">
    <property type="nucleotide sequence ID" value="NZ_SDPU01000010.1"/>
</dbReference>
<keyword evidence="3" id="KW-1185">Reference proteome</keyword>
<evidence type="ECO:0000256" key="1">
    <source>
        <dbReference type="SAM" id="Phobius"/>
    </source>
</evidence>
<accession>A0A4V1Z2I3</accession>
<protein>
    <submittedName>
        <fullName evidence="2">Class I SAM-dependent methyltransferase</fullName>
    </submittedName>
</protein>
<dbReference type="InterPro" id="IPR029063">
    <property type="entry name" value="SAM-dependent_MTases_sf"/>
</dbReference>
<keyword evidence="2" id="KW-0489">Methyltransferase</keyword>
<dbReference type="Pfam" id="PF13578">
    <property type="entry name" value="Methyltransf_24"/>
    <property type="match status" value="1"/>
</dbReference>
<name>A0A4V1Z2I3_9ACTN</name>
<keyword evidence="1" id="KW-1133">Transmembrane helix</keyword>
<proteinExistence type="predicted"/>
<dbReference type="AlphaFoldDB" id="A0A4V1Z2I3"/>
<dbReference type="OrthoDB" id="823440at2"/>
<feature type="transmembrane region" description="Helical" evidence="1">
    <location>
        <begin position="6"/>
        <end position="28"/>
    </location>
</feature>
<dbReference type="GO" id="GO:0032259">
    <property type="term" value="P:methylation"/>
    <property type="evidence" value="ECO:0007669"/>
    <property type="project" value="UniProtKB-KW"/>
</dbReference>
<reference evidence="2 3" key="1">
    <citation type="submission" date="2019-01" db="EMBL/GenBank/DDBJ databases">
        <title>Nocardioides guangzhouensis sp. nov., an actinobacterium isolated from soil.</title>
        <authorList>
            <person name="Fu Y."/>
            <person name="Cai Y."/>
            <person name="Lin Z."/>
            <person name="Chen P."/>
        </authorList>
    </citation>
    <scope>NUCLEOTIDE SEQUENCE [LARGE SCALE GENOMIC DNA]</scope>
    <source>
        <strain evidence="2 3">NBRC 105384</strain>
    </source>
</reference>
<evidence type="ECO:0000313" key="2">
    <source>
        <dbReference type="EMBL" id="RYU14506.1"/>
    </source>
</evidence>
<dbReference type="SUPFAM" id="SSF53335">
    <property type="entry name" value="S-adenosyl-L-methionine-dependent methyltransferases"/>
    <property type="match status" value="1"/>
</dbReference>
<comment type="caution">
    <text evidence="2">The sequence shown here is derived from an EMBL/GenBank/DDBJ whole genome shotgun (WGS) entry which is preliminary data.</text>
</comment>
<gene>
    <name evidence="2" type="ORF">ETU37_02970</name>
</gene>
<organism evidence="2 3">
    <name type="scientific">Nocardioides iriomotensis</name>
    <dbReference type="NCBI Taxonomy" id="715784"/>
    <lineage>
        <taxon>Bacteria</taxon>
        <taxon>Bacillati</taxon>
        <taxon>Actinomycetota</taxon>
        <taxon>Actinomycetes</taxon>
        <taxon>Propionibacteriales</taxon>
        <taxon>Nocardioidaceae</taxon>
        <taxon>Nocardioides</taxon>
    </lineage>
</organism>
<dbReference type="Proteomes" id="UP000291189">
    <property type="component" value="Unassembled WGS sequence"/>
</dbReference>
<dbReference type="EMBL" id="SDPU01000010">
    <property type="protein sequence ID" value="RYU14506.1"/>
    <property type="molecule type" value="Genomic_DNA"/>
</dbReference>